<accession>A0ABW4LTA0</accession>
<feature type="domain" description="Methyltransferase FkbM" evidence="1">
    <location>
        <begin position="96"/>
        <end position="253"/>
    </location>
</feature>
<dbReference type="InterPro" id="IPR052514">
    <property type="entry name" value="SAM-dependent_MTase"/>
</dbReference>
<dbReference type="InterPro" id="IPR006342">
    <property type="entry name" value="FkbM_mtfrase"/>
</dbReference>
<comment type="caution">
    <text evidence="2">The sequence shown here is derived from an EMBL/GenBank/DDBJ whole genome shotgun (WGS) entry which is preliminary data.</text>
</comment>
<keyword evidence="2" id="KW-0489">Methyltransferase</keyword>
<sequence length="312" mass="36465">MMEAKIEKKLLYEKWWNKYPRLKDVLLKTGLFLKYRTLKVCKLPNKIFLPSSRILYINPTENRGKALLLTNGVTQQRLANFWQKAVNELHPTFVVDIGVNYGECLFSTTYDEMTKVYGIEANHQLLPFLEQSRIEHPNREQIQIVYAFATDQEEGTHSFFVDKNWSGTSSGTRIVEHDMVEEYQVPSITINQLLADQLTSEDTLLFKIDVEGFEAYVLNGMNKVIQKANRVVGFIEFDSGFMKRAGTDMEAFFSRVKEHFYVYAYIQENHIQDISLVTYEELAAWWETDEIHTDLLLSTFPLPDLLKQLRYN</sequence>
<proteinExistence type="predicted"/>
<dbReference type="EMBL" id="JBHUEM010000045">
    <property type="protein sequence ID" value="MFD1738379.1"/>
    <property type="molecule type" value="Genomic_DNA"/>
</dbReference>
<dbReference type="Gene3D" id="3.40.50.150">
    <property type="entry name" value="Vaccinia Virus protein VP39"/>
    <property type="match status" value="1"/>
</dbReference>
<organism evidence="2 3">
    <name type="scientific">Bacillus salitolerans</name>
    <dbReference type="NCBI Taxonomy" id="1437434"/>
    <lineage>
        <taxon>Bacteria</taxon>
        <taxon>Bacillati</taxon>
        <taxon>Bacillota</taxon>
        <taxon>Bacilli</taxon>
        <taxon>Bacillales</taxon>
        <taxon>Bacillaceae</taxon>
        <taxon>Bacillus</taxon>
    </lineage>
</organism>
<dbReference type="RefSeq" id="WP_377929589.1">
    <property type="nucleotide sequence ID" value="NZ_JBHUEM010000045.1"/>
</dbReference>
<dbReference type="Pfam" id="PF05050">
    <property type="entry name" value="Methyltransf_21"/>
    <property type="match status" value="1"/>
</dbReference>
<dbReference type="NCBIfam" id="TIGR01444">
    <property type="entry name" value="fkbM_fam"/>
    <property type="match status" value="1"/>
</dbReference>
<name>A0ABW4LTA0_9BACI</name>
<dbReference type="PANTHER" id="PTHR34203:SF15">
    <property type="entry name" value="SLL1173 PROTEIN"/>
    <property type="match status" value="1"/>
</dbReference>
<dbReference type="SUPFAM" id="SSF53335">
    <property type="entry name" value="S-adenosyl-L-methionine-dependent methyltransferases"/>
    <property type="match status" value="1"/>
</dbReference>
<dbReference type="GO" id="GO:0032259">
    <property type="term" value="P:methylation"/>
    <property type="evidence" value="ECO:0007669"/>
    <property type="project" value="UniProtKB-KW"/>
</dbReference>
<dbReference type="Proteomes" id="UP001597214">
    <property type="component" value="Unassembled WGS sequence"/>
</dbReference>
<dbReference type="GO" id="GO:0008168">
    <property type="term" value="F:methyltransferase activity"/>
    <property type="evidence" value="ECO:0007669"/>
    <property type="project" value="UniProtKB-KW"/>
</dbReference>
<dbReference type="PANTHER" id="PTHR34203">
    <property type="entry name" value="METHYLTRANSFERASE, FKBM FAMILY PROTEIN"/>
    <property type="match status" value="1"/>
</dbReference>
<reference evidence="3" key="1">
    <citation type="journal article" date="2019" name="Int. J. Syst. Evol. Microbiol.">
        <title>The Global Catalogue of Microorganisms (GCM) 10K type strain sequencing project: providing services to taxonomists for standard genome sequencing and annotation.</title>
        <authorList>
            <consortium name="The Broad Institute Genomics Platform"/>
            <consortium name="The Broad Institute Genome Sequencing Center for Infectious Disease"/>
            <person name="Wu L."/>
            <person name="Ma J."/>
        </authorList>
    </citation>
    <scope>NUCLEOTIDE SEQUENCE [LARGE SCALE GENOMIC DNA]</scope>
    <source>
        <strain evidence="3">CCUG 49339</strain>
    </source>
</reference>
<dbReference type="InterPro" id="IPR029063">
    <property type="entry name" value="SAM-dependent_MTases_sf"/>
</dbReference>
<keyword evidence="2" id="KW-0808">Transferase</keyword>
<evidence type="ECO:0000259" key="1">
    <source>
        <dbReference type="Pfam" id="PF05050"/>
    </source>
</evidence>
<keyword evidence="3" id="KW-1185">Reference proteome</keyword>
<protein>
    <submittedName>
        <fullName evidence="2">FkbM family methyltransferase</fullName>
    </submittedName>
</protein>
<gene>
    <name evidence="2" type="ORF">ACFSCX_17790</name>
</gene>
<evidence type="ECO:0000313" key="3">
    <source>
        <dbReference type="Proteomes" id="UP001597214"/>
    </source>
</evidence>
<evidence type="ECO:0000313" key="2">
    <source>
        <dbReference type="EMBL" id="MFD1738379.1"/>
    </source>
</evidence>